<evidence type="ECO:0000313" key="4">
    <source>
        <dbReference type="EMBL" id="KAH7323185.1"/>
    </source>
</evidence>
<dbReference type="InterPro" id="IPR053187">
    <property type="entry name" value="Notoamide_regulator"/>
</dbReference>
<evidence type="ECO:0000259" key="3">
    <source>
        <dbReference type="PROSITE" id="PS50048"/>
    </source>
</evidence>
<dbReference type="Gene3D" id="4.10.240.10">
    <property type="entry name" value="Zn(2)-C6 fungal-type DNA-binding domain"/>
    <property type="match status" value="1"/>
</dbReference>
<dbReference type="EMBL" id="JAGPNK010000004">
    <property type="protein sequence ID" value="KAH7323185.1"/>
    <property type="molecule type" value="Genomic_DNA"/>
</dbReference>
<dbReference type="InterPro" id="IPR001138">
    <property type="entry name" value="Zn2Cys6_DnaBD"/>
</dbReference>
<dbReference type="SMART" id="SM00066">
    <property type="entry name" value="GAL4"/>
    <property type="match status" value="1"/>
</dbReference>
<accession>A0A8K0SW97</accession>
<dbReference type="CDD" id="cd12148">
    <property type="entry name" value="fungal_TF_MHR"/>
    <property type="match status" value="1"/>
</dbReference>
<dbReference type="OrthoDB" id="10261408at2759"/>
<dbReference type="CDD" id="cd00067">
    <property type="entry name" value="GAL4"/>
    <property type="match status" value="1"/>
</dbReference>
<evidence type="ECO:0000313" key="5">
    <source>
        <dbReference type="Proteomes" id="UP000813444"/>
    </source>
</evidence>
<dbReference type="PROSITE" id="PS50048">
    <property type="entry name" value="ZN2_CY6_FUNGAL_2"/>
    <property type="match status" value="1"/>
</dbReference>
<reference evidence="4" key="1">
    <citation type="journal article" date="2021" name="Nat. Commun.">
        <title>Genetic determinants of endophytism in the Arabidopsis root mycobiome.</title>
        <authorList>
            <person name="Mesny F."/>
            <person name="Miyauchi S."/>
            <person name="Thiergart T."/>
            <person name="Pickel B."/>
            <person name="Atanasova L."/>
            <person name="Karlsson M."/>
            <person name="Huettel B."/>
            <person name="Barry K.W."/>
            <person name="Haridas S."/>
            <person name="Chen C."/>
            <person name="Bauer D."/>
            <person name="Andreopoulos W."/>
            <person name="Pangilinan J."/>
            <person name="LaButti K."/>
            <person name="Riley R."/>
            <person name="Lipzen A."/>
            <person name="Clum A."/>
            <person name="Drula E."/>
            <person name="Henrissat B."/>
            <person name="Kohler A."/>
            <person name="Grigoriev I.V."/>
            <person name="Martin F.M."/>
            <person name="Hacquard S."/>
        </authorList>
    </citation>
    <scope>NUCLEOTIDE SEQUENCE</scope>
    <source>
        <strain evidence="4">MPI-CAGE-CH-0235</strain>
    </source>
</reference>
<dbReference type="InterPro" id="IPR036864">
    <property type="entry name" value="Zn2-C6_fun-type_DNA-bd_sf"/>
</dbReference>
<organism evidence="4 5">
    <name type="scientific">Stachybotrys elegans</name>
    <dbReference type="NCBI Taxonomy" id="80388"/>
    <lineage>
        <taxon>Eukaryota</taxon>
        <taxon>Fungi</taxon>
        <taxon>Dikarya</taxon>
        <taxon>Ascomycota</taxon>
        <taxon>Pezizomycotina</taxon>
        <taxon>Sordariomycetes</taxon>
        <taxon>Hypocreomycetidae</taxon>
        <taxon>Hypocreales</taxon>
        <taxon>Stachybotryaceae</taxon>
        <taxon>Stachybotrys</taxon>
    </lineage>
</organism>
<feature type="domain" description="Zn(2)-C6 fungal-type" evidence="3">
    <location>
        <begin position="42"/>
        <end position="72"/>
    </location>
</feature>
<dbReference type="AlphaFoldDB" id="A0A8K0SW97"/>
<proteinExistence type="predicted"/>
<dbReference type="Pfam" id="PF00172">
    <property type="entry name" value="Zn_clus"/>
    <property type="match status" value="1"/>
</dbReference>
<sequence length="741" mass="82292">MSFNLRPLAPAPRSPPDDPDTDVPEPGSQPARKKLKTTAKFVCESCKRKKIACDARRPICTPCVKRSVPCTYPPLQEADHLQRRVDGLQQTLADHEELLQYLRTIPDHEAAQVLAQLRTAPNVPALLAAVKGRVPGIRRPSDLALARNHLPPSPSSLALELTARHQMAYPTLAPIRLIDIVLEPRLRMAGLGSPQLRASLAAGSIPGNVLQRRSDAPYAWWEFTAPLMRKVTPPPAQDAEVPPPGPAKPGEYIDQRLRHLTIDYWTRVPVSNDFAAAIISTYLQIELPIYGWFDPGLFIGSLVKCDLTFCSSFLVSAFMLTACIVHSPIDLRASALSHAFFKEAELLYRADRLENSLPNVVALHIFGYGCICYGRGAMVQQIHSESRRMAERMMLMGVSCEDVKANSRFRNMSPEIQRATAHTAWGIYNYWSLHSFYYEDTPIPYPPMFPIPGSSGEEDGLENPLGWTAQALAPYMGAAFPALCRLWLIAQEIAGVYHHHRGSPESNGVPLAFAEGKYRKLLEWTTTLDASFSRHEGTSQANVLMFHMSLHCVILALFRPFLTDGRKHERLRTFPTSHGSPLAACTASLDQLKRITLRCHLDYPGQLFSIVSMSAYLNLGSAMAGGEEGELTNAEERRFYFKLCMCAMQDVAIGHPMAIGLMEGVLGMAMKRQALEGSEARRFLDQLKKRGKHHGKLENTARNIMIDYNLSLVDVKGSTADSLGAELKNLVLMDEFTVGDE</sequence>
<dbReference type="PANTHER" id="PTHR47256">
    <property type="entry name" value="ZN(II)2CYS6 TRANSCRIPTION FACTOR (EUROFUNG)-RELATED"/>
    <property type="match status" value="1"/>
</dbReference>
<dbReference type="Proteomes" id="UP000813444">
    <property type="component" value="Unassembled WGS sequence"/>
</dbReference>
<dbReference type="GO" id="GO:0000981">
    <property type="term" value="F:DNA-binding transcription factor activity, RNA polymerase II-specific"/>
    <property type="evidence" value="ECO:0007669"/>
    <property type="project" value="InterPro"/>
</dbReference>
<dbReference type="PANTHER" id="PTHR47256:SF1">
    <property type="entry name" value="ZN(II)2CYS6 TRANSCRIPTION FACTOR (EUROFUNG)"/>
    <property type="match status" value="1"/>
</dbReference>
<evidence type="ECO:0000256" key="1">
    <source>
        <dbReference type="ARBA" id="ARBA00023242"/>
    </source>
</evidence>
<evidence type="ECO:0000256" key="2">
    <source>
        <dbReference type="SAM" id="MobiDB-lite"/>
    </source>
</evidence>
<gene>
    <name evidence="4" type="ORF">B0I35DRAFT_477067</name>
</gene>
<name>A0A8K0SW97_9HYPO</name>
<keyword evidence="5" id="KW-1185">Reference proteome</keyword>
<comment type="caution">
    <text evidence="4">The sequence shown here is derived from an EMBL/GenBank/DDBJ whole genome shotgun (WGS) entry which is preliminary data.</text>
</comment>
<dbReference type="PROSITE" id="PS00463">
    <property type="entry name" value="ZN2_CY6_FUNGAL_1"/>
    <property type="match status" value="1"/>
</dbReference>
<protein>
    <recommendedName>
        <fullName evidence="3">Zn(2)-C6 fungal-type domain-containing protein</fullName>
    </recommendedName>
</protein>
<keyword evidence="1" id="KW-0539">Nucleus</keyword>
<feature type="region of interest" description="Disordered" evidence="2">
    <location>
        <begin position="1"/>
        <end position="33"/>
    </location>
</feature>
<dbReference type="GO" id="GO:0008270">
    <property type="term" value="F:zinc ion binding"/>
    <property type="evidence" value="ECO:0007669"/>
    <property type="project" value="InterPro"/>
</dbReference>
<dbReference type="SUPFAM" id="SSF57701">
    <property type="entry name" value="Zn2/Cys6 DNA-binding domain"/>
    <property type="match status" value="1"/>
</dbReference>